<evidence type="ECO:0000256" key="2">
    <source>
        <dbReference type="ARBA" id="ARBA00022737"/>
    </source>
</evidence>
<evidence type="ECO:0000313" key="5">
    <source>
        <dbReference type="EMBL" id="WVZ10482.1"/>
    </source>
</evidence>
<dbReference type="AlphaFoldDB" id="A0AAQ3NJG2"/>
<protein>
    <recommendedName>
        <fullName evidence="4">RPW8 domain-containing protein</fullName>
    </recommendedName>
</protein>
<dbReference type="InterPro" id="IPR042197">
    <property type="entry name" value="Apaf_helical"/>
</dbReference>
<accession>A0AAQ3NJG2</accession>
<feature type="domain" description="RPW8" evidence="4">
    <location>
        <begin position="1"/>
        <end position="150"/>
    </location>
</feature>
<dbReference type="Gene3D" id="1.10.8.430">
    <property type="entry name" value="Helical domain of apoptotic protease-activating factors"/>
    <property type="match status" value="1"/>
</dbReference>
<evidence type="ECO:0000256" key="1">
    <source>
        <dbReference type="ARBA" id="ARBA00008894"/>
    </source>
</evidence>
<dbReference type="PROSITE" id="PS51153">
    <property type="entry name" value="RPW8"/>
    <property type="match status" value="1"/>
</dbReference>
<evidence type="ECO:0000259" key="4">
    <source>
        <dbReference type="PROSITE" id="PS51153"/>
    </source>
</evidence>
<keyword evidence="2" id="KW-0677">Repeat</keyword>
<dbReference type="InterPro" id="IPR032675">
    <property type="entry name" value="LRR_dom_sf"/>
</dbReference>
<dbReference type="GO" id="GO:0006952">
    <property type="term" value="P:defense response"/>
    <property type="evidence" value="ECO:0007669"/>
    <property type="project" value="UniProtKB-KW"/>
</dbReference>
<dbReference type="InterPro" id="IPR002182">
    <property type="entry name" value="NB-ARC"/>
</dbReference>
<dbReference type="InterPro" id="IPR036388">
    <property type="entry name" value="WH-like_DNA-bd_sf"/>
</dbReference>
<comment type="similarity">
    <text evidence="1">Belongs to the disease resistance NB-LRR family.</text>
</comment>
<dbReference type="Gene3D" id="3.40.50.300">
    <property type="entry name" value="P-loop containing nucleotide triphosphate hydrolases"/>
    <property type="match status" value="1"/>
</dbReference>
<dbReference type="SUPFAM" id="SSF52540">
    <property type="entry name" value="P-loop containing nucleoside triphosphate hydrolases"/>
    <property type="match status" value="1"/>
</dbReference>
<sequence>MGDPFSGGAVGALMGEALKGAISITKKGLAFKSTLDSNIETLNSLAPLVEEMKMCNMMLDRPSKEVEKLESLMRNSQELVRKCSKLGRWKMWSFPYFQSKLRSKEMALQTHLSMNMTAQNTVNLMKLVDDMRKVLEILLKEEFGRYPEYWLIDLCGAPQEPECLGMDVPLRKLRIELLKDGVSVLVLTGLEGSGKSTLAKKICWDPQIKGDAMISKRPYDHKFGANIFFVTVSKTPNLKTIVETLFEHCRCRVPKFQTDEDVVNRLEVLLRVFGKHPILLVLDDVCPGSEDLVEKFKIQIPDYKILVTSRVSFPRFGTSYQLDKLDHVHAESLFRHFAQLKDKSSYIPEKTLVDEIVKGCKGSPLALKVIAGSLCNQPFEVWKNMKERLQRQSILESDSTELLFRLQQSLDILETKFSVNEKECFMDLGLFPEDQRIPVAALIDMWVELYNLNEDGTNAMSIIHDLTTRNLINVIVTRKVAKDTDMYYNNHFVLVHDLLRELAIHLSKEETFEQRERLIIELKGDNRPEWWVGLNPLGIIGSLFSYIMGMLYRQKQPKVAARILSISTDETFNSDWCDMQPDEAEVLVLNLLSSQYSLPEFTEKMHKLKVLIVTNYGFHPSELNMFERLGSLTNLKRIRLEKVSIPPLCILKYLRKLSIHMCNTRQAFERYCISDAMPNLVEMSIDYCKDLVKLPDGLCNITPLKKLSITNCHKLSALPQDLAKLENLEVLRLCSCSDLAEMPDSVKGLDKLSCLDISDCLNLTKLPDDIGELKLQKLYLKGCSKLRELPHSVVKFENLDHKIHVICDEEMASLWENSTIRNLKIEISTVEVNLNWLPGAHS</sequence>
<dbReference type="PANTHER" id="PTHR36766">
    <property type="entry name" value="PLANT BROAD-SPECTRUM MILDEW RESISTANCE PROTEIN RPW8"/>
    <property type="match status" value="1"/>
</dbReference>
<dbReference type="InterPro" id="IPR008808">
    <property type="entry name" value="Powdery_mildew-R_dom"/>
</dbReference>
<dbReference type="InterPro" id="IPR027417">
    <property type="entry name" value="P-loop_NTPase"/>
</dbReference>
<organism evidence="5 6">
    <name type="scientific">Vigna mungo</name>
    <name type="common">Black gram</name>
    <name type="synonym">Phaseolus mungo</name>
    <dbReference type="NCBI Taxonomy" id="3915"/>
    <lineage>
        <taxon>Eukaryota</taxon>
        <taxon>Viridiplantae</taxon>
        <taxon>Streptophyta</taxon>
        <taxon>Embryophyta</taxon>
        <taxon>Tracheophyta</taxon>
        <taxon>Spermatophyta</taxon>
        <taxon>Magnoliopsida</taxon>
        <taxon>eudicotyledons</taxon>
        <taxon>Gunneridae</taxon>
        <taxon>Pentapetalae</taxon>
        <taxon>rosids</taxon>
        <taxon>fabids</taxon>
        <taxon>Fabales</taxon>
        <taxon>Fabaceae</taxon>
        <taxon>Papilionoideae</taxon>
        <taxon>50 kb inversion clade</taxon>
        <taxon>NPAAA clade</taxon>
        <taxon>indigoferoid/millettioid clade</taxon>
        <taxon>Phaseoleae</taxon>
        <taxon>Vigna</taxon>
    </lineage>
</organism>
<evidence type="ECO:0000313" key="6">
    <source>
        <dbReference type="Proteomes" id="UP001374535"/>
    </source>
</evidence>
<dbReference type="Pfam" id="PF00931">
    <property type="entry name" value="NB-ARC"/>
    <property type="match status" value="1"/>
</dbReference>
<dbReference type="Pfam" id="PF05659">
    <property type="entry name" value="RPW8"/>
    <property type="match status" value="1"/>
</dbReference>
<keyword evidence="6" id="KW-1185">Reference proteome</keyword>
<dbReference type="Proteomes" id="UP001374535">
    <property type="component" value="Chromosome 5"/>
</dbReference>
<dbReference type="SUPFAM" id="SSF52047">
    <property type="entry name" value="RNI-like"/>
    <property type="match status" value="1"/>
</dbReference>
<dbReference type="EMBL" id="CP144696">
    <property type="protein sequence ID" value="WVZ10482.1"/>
    <property type="molecule type" value="Genomic_DNA"/>
</dbReference>
<evidence type="ECO:0000256" key="3">
    <source>
        <dbReference type="ARBA" id="ARBA00022821"/>
    </source>
</evidence>
<reference evidence="5 6" key="1">
    <citation type="journal article" date="2023" name="Life. Sci Alliance">
        <title>Evolutionary insights into 3D genome organization and epigenetic landscape of Vigna mungo.</title>
        <authorList>
            <person name="Junaid A."/>
            <person name="Singh B."/>
            <person name="Bhatia S."/>
        </authorList>
    </citation>
    <scope>NUCLEOTIDE SEQUENCE [LARGE SCALE GENOMIC DNA]</scope>
    <source>
        <strain evidence="5">Urdbean</strain>
    </source>
</reference>
<keyword evidence="3" id="KW-0611">Plant defense</keyword>
<dbReference type="Gene3D" id="3.80.10.10">
    <property type="entry name" value="Ribonuclease Inhibitor"/>
    <property type="match status" value="1"/>
</dbReference>
<name>A0AAQ3NJG2_VIGMU</name>
<dbReference type="PANTHER" id="PTHR36766:SF28">
    <property type="entry name" value="PLANT BROAD-SPECTRUM MILDEW RESISTANCE PROTEIN RPW8"/>
    <property type="match status" value="1"/>
</dbReference>
<dbReference type="Gene3D" id="1.10.10.10">
    <property type="entry name" value="Winged helix-like DNA-binding domain superfamily/Winged helix DNA-binding domain"/>
    <property type="match status" value="1"/>
</dbReference>
<gene>
    <name evidence="5" type="ORF">V8G54_015012</name>
</gene>
<dbReference type="PRINTS" id="PR00364">
    <property type="entry name" value="DISEASERSIST"/>
</dbReference>
<dbReference type="GO" id="GO:0043531">
    <property type="term" value="F:ADP binding"/>
    <property type="evidence" value="ECO:0007669"/>
    <property type="project" value="InterPro"/>
</dbReference>
<proteinExistence type="inferred from homology"/>